<evidence type="ECO:0000313" key="2">
    <source>
        <dbReference type="Proteomes" id="UP000827872"/>
    </source>
</evidence>
<sequence>MTRFLPRNLPCFHWDPSARTGLLDHAERHENILAMWGDRGGWEAETQRLNLLGKRGCLFQLYPRECAILLGHWLHCSGQVASLPVSSLLLLLLLSSRDLVLTNK</sequence>
<name>A0ACB8EJ18_9SAUR</name>
<protein>
    <submittedName>
        <fullName evidence="1">Uncharacterized protein</fullName>
    </submittedName>
</protein>
<proteinExistence type="predicted"/>
<dbReference type="EMBL" id="CM037616">
    <property type="protein sequence ID" value="KAH7992423.1"/>
    <property type="molecule type" value="Genomic_DNA"/>
</dbReference>
<evidence type="ECO:0000313" key="1">
    <source>
        <dbReference type="EMBL" id="KAH7992423.1"/>
    </source>
</evidence>
<dbReference type="Proteomes" id="UP000827872">
    <property type="component" value="Linkage Group LG03"/>
</dbReference>
<accession>A0ACB8EJ18</accession>
<reference evidence="1" key="1">
    <citation type="submission" date="2021-08" db="EMBL/GenBank/DDBJ databases">
        <title>The first chromosome-level gecko genome reveals the dynamic sex chromosomes of Neotropical dwarf geckos (Sphaerodactylidae: Sphaerodactylus).</title>
        <authorList>
            <person name="Pinto B.J."/>
            <person name="Keating S.E."/>
            <person name="Gamble T."/>
        </authorList>
    </citation>
    <scope>NUCLEOTIDE SEQUENCE</scope>
    <source>
        <strain evidence="1">TG3544</strain>
    </source>
</reference>
<comment type="caution">
    <text evidence="1">The sequence shown here is derived from an EMBL/GenBank/DDBJ whole genome shotgun (WGS) entry which is preliminary data.</text>
</comment>
<keyword evidence="2" id="KW-1185">Reference proteome</keyword>
<gene>
    <name evidence="1" type="ORF">K3G42_022904</name>
</gene>
<organism evidence="1 2">
    <name type="scientific">Sphaerodactylus townsendi</name>
    <dbReference type="NCBI Taxonomy" id="933632"/>
    <lineage>
        <taxon>Eukaryota</taxon>
        <taxon>Metazoa</taxon>
        <taxon>Chordata</taxon>
        <taxon>Craniata</taxon>
        <taxon>Vertebrata</taxon>
        <taxon>Euteleostomi</taxon>
        <taxon>Lepidosauria</taxon>
        <taxon>Squamata</taxon>
        <taxon>Bifurcata</taxon>
        <taxon>Gekkota</taxon>
        <taxon>Sphaerodactylidae</taxon>
        <taxon>Sphaerodactylus</taxon>
    </lineage>
</organism>